<keyword evidence="3 9" id="KW-0812">Transmembrane</keyword>
<evidence type="ECO:0000256" key="9">
    <source>
        <dbReference type="SAM" id="Phobius"/>
    </source>
</evidence>
<dbReference type="EMBL" id="JACHWY010000001">
    <property type="protein sequence ID" value="MBB3045957.1"/>
    <property type="molecule type" value="Genomic_DNA"/>
</dbReference>
<keyword evidence="6" id="KW-0143">Chaperone</keyword>
<evidence type="ECO:0000313" key="11">
    <source>
        <dbReference type="EMBL" id="MBB3045957.1"/>
    </source>
</evidence>
<comment type="subcellular location">
    <subcellularLocation>
        <location evidence="1">Cell membrane</location>
        <topology evidence="1">Single-pass type II membrane protein</topology>
    </subcellularLocation>
</comment>
<accession>A0A7W4W2Z5</accession>
<dbReference type="InterPro" id="IPR011990">
    <property type="entry name" value="TPR-like_helical_dom_sf"/>
</dbReference>
<dbReference type="PANTHER" id="PTHR38035:SF1">
    <property type="entry name" value="ANCILLARY SECYEG TRANSLOCON SUBUNIT"/>
    <property type="match status" value="1"/>
</dbReference>
<keyword evidence="4 9" id="KW-1133">Transmembrane helix</keyword>
<keyword evidence="12" id="KW-1185">Reference proteome</keyword>
<dbReference type="Gene3D" id="1.25.40.10">
    <property type="entry name" value="Tetratricopeptide repeat domain"/>
    <property type="match status" value="1"/>
</dbReference>
<evidence type="ECO:0000259" key="10">
    <source>
        <dbReference type="Pfam" id="PF09976"/>
    </source>
</evidence>
<dbReference type="SUPFAM" id="SSF48452">
    <property type="entry name" value="TPR-like"/>
    <property type="match status" value="1"/>
</dbReference>
<dbReference type="InterPro" id="IPR026039">
    <property type="entry name" value="YfgM"/>
</dbReference>
<dbReference type="AlphaFoldDB" id="A0A7W4W2Z5"/>
<dbReference type="GO" id="GO:0005886">
    <property type="term" value="C:plasma membrane"/>
    <property type="evidence" value="ECO:0007669"/>
    <property type="project" value="UniProtKB-SubCell"/>
</dbReference>
<dbReference type="PANTHER" id="PTHR38035">
    <property type="entry name" value="UPF0070 PROTEIN YFGM"/>
    <property type="match status" value="1"/>
</dbReference>
<comment type="caution">
    <text evidence="11">The sequence shown here is derived from an EMBL/GenBank/DDBJ whole genome shotgun (WGS) entry which is preliminary data.</text>
</comment>
<evidence type="ECO:0000256" key="1">
    <source>
        <dbReference type="ARBA" id="ARBA00004401"/>
    </source>
</evidence>
<organism evidence="11 12">
    <name type="scientific">Litorivivens lipolytica</name>
    <dbReference type="NCBI Taxonomy" id="1524264"/>
    <lineage>
        <taxon>Bacteria</taxon>
        <taxon>Pseudomonadati</taxon>
        <taxon>Pseudomonadota</taxon>
        <taxon>Gammaproteobacteria</taxon>
        <taxon>Litorivivens</taxon>
    </lineage>
</organism>
<evidence type="ECO:0000256" key="4">
    <source>
        <dbReference type="ARBA" id="ARBA00022989"/>
    </source>
</evidence>
<evidence type="ECO:0000313" key="12">
    <source>
        <dbReference type="Proteomes" id="UP000537130"/>
    </source>
</evidence>
<dbReference type="RefSeq" id="WP_183408677.1">
    <property type="nucleotide sequence ID" value="NZ_JACHWY010000001.1"/>
</dbReference>
<evidence type="ECO:0000256" key="3">
    <source>
        <dbReference type="ARBA" id="ARBA00022692"/>
    </source>
</evidence>
<evidence type="ECO:0000256" key="2">
    <source>
        <dbReference type="ARBA" id="ARBA00022475"/>
    </source>
</evidence>
<dbReference type="PIRSF" id="PIRSF006170">
    <property type="entry name" value="YfgM"/>
    <property type="match status" value="1"/>
</dbReference>
<keyword evidence="2" id="KW-1003">Cell membrane</keyword>
<proteinExistence type="inferred from homology"/>
<evidence type="ECO:0000256" key="5">
    <source>
        <dbReference type="ARBA" id="ARBA00023136"/>
    </source>
</evidence>
<sequence>METYRTDEEQVEALKKWWADNGKSTVLGIVVAVAAVFGWQGWQKQQEGKLAEASASYQSLLEADSAAETDSSKVTTAQHLAETLKADYPGTTYAIFGAMYKAKYAAQINKWEEAEAELRWVLDQKPNDPLLLQAKVRLAHVLLAQKRYEDAQNILAGSELGSYAALIAETRGDILMAQGDKAGALAAYEQAKTELAALENASQNPLLEMKINDLQSAQDGAAEE</sequence>
<dbReference type="Proteomes" id="UP000537130">
    <property type="component" value="Unassembled WGS sequence"/>
</dbReference>
<evidence type="ECO:0000256" key="8">
    <source>
        <dbReference type="ARBA" id="ARBA00024235"/>
    </source>
</evidence>
<feature type="transmembrane region" description="Helical" evidence="9">
    <location>
        <begin position="24"/>
        <end position="42"/>
    </location>
</feature>
<keyword evidence="5 9" id="KW-0472">Membrane</keyword>
<protein>
    <recommendedName>
        <fullName evidence="8">Ancillary SecYEG translocon subunit</fullName>
    </recommendedName>
</protein>
<reference evidence="11 12" key="1">
    <citation type="submission" date="2020-08" db="EMBL/GenBank/DDBJ databases">
        <title>Genomic Encyclopedia of Type Strains, Phase III (KMG-III): the genomes of soil and plant-associated and newly described type strains.</title>
        <authorList>
            <person name="Whitman W."/>
        </authorList>
    </citation>
    <scope>NUCLEOTIDE SEQUENCE [LARGE SCALE GENOMIC DNA]</scope>
    <source>
        <strain evidence="11 12">CECT 8654</strain>
    </source>
</reference>
<evidence type="ECO:0000256" key="6">
    <source>
        <dbReference type="ARBA" id="ARBA00023186"/>
    </source>
</evidence>
<evidence type="ECO:0000256" key="7">
    <source>
        <dbReference type="ARBA" id="ARBA00024197"/>
    </source>
</evidence>
<dbReference type="InterPro" id="IPR018704">
    <property type="entry name" value="SecYEG/CpoB_TPR"/>
</dbReference>
<dbReference type="Pfam" id="PF09976">
    <property type="entry name" value="TPR_21"/>
    <property type="match status" value="1"/>
</dbReference>
<name>A0A7W4W2Z5_9GAMM</name>
<comment type="similarity">
    <text evidence="7">Belongs to the YfgM family.</text>
</comment>
<dbReference type="GO" id="GO:0044877">
    <property type="term" value="F:protein-containing complex binding"/>
    <property type="evidence" value="ECO:0007669"/>
    <property type="project" value="InterPro"/>
</dbReference>
<gene>
    <name evidence="11" type="ORF">FHR99_000193</name>
</gene>
<feature type="domain" description="Ancillary SecYEG translocon subunit/Cell division coordinator CpoB TPR" evidence="10">
    <location>
        <begin position="15"/>
        <end position="215"/>
    </location>
</feature>